<gene>
    <name evidence="2" type="ORF">ElyMa_005002100</name>
</gene>
<dbReference type="AlphaFoldDB" id="A0AAV4J7G1"/>
<dbReference type="EMBL" id="BMAT01009998">
    <property type="protein sequence ID" value="GFS18235.1"/>
    <property type="molecule type" value="Genomic_DNA"/>
</dbReference>
<keyword evidence="3" id="KW-1185">Reference proteome</keyword>
<comment type="caution">
    <text evidence="2">The sequence shown here is derived from an EMBL/GenBank/DDBJ whole genome shotgun (WGS) entry which is preliminary data.</text>
</comment>
<reference evidence="2 3" key="1">
    <citation type="journal article" date="2021" name="Elife">
        <title>Chloroplast acquisition without the gene transfer in kleptoplastic sea slugs, Plakobranchus ocellatus.</title>
        <authorList>
            <person name="Maeda T."/>
            <person name="Takahashi S."/>
            <person name="Yoshida T."/>
            <person name="Shimamura S."/>
            <person name="Takaki Y."/>
            <person name="Nagai Y."/>
            <person name="Toyoda A."/>
            <person name="Suzuki Y."/>
            <person name="Arimoto A."/>
            <person name="Ishii H."/>
            <person name="Satoh N."/>
            <person name="Nishiyama T."/>
            <person name="Hasebe M."/>
            <person name="Maruyama T."/>
            <person name="Minagawa J."/>
            <person name="Obokata J."/>
            <person name="Shigenobu S."/>
        </authorList>
    </citation>
    <scope>NUCLEOTIDE SEQUENCE [LARGE SCALE GENOMIC DNA]</scope>
</reference>
<evidence type="ECO:0000256" key="1">
    <source>
        <dbReference type="SAM" id="MobiDB-lite"/>
    </source>
</evidence>
<accession>A0AAV4J7G1</accession>
<evidence type="ECO:0000313" key="2">
    <source>
        <dbReference type="EMBL" id="GFS18235.1"/>
    </source>
</evidence>
<feature type="compositionally biased region" description="Acidic residues" evidence="1">
    <location>
        <begin position="76"/>
        <end position="123"/>
    </location>
</feature>
<feature type="compositionally biased region" description="Polar residues" evidence="1">
    <location>
        <begin position="53"/>
        <end position="63"/>
    </location>
</feature>
<dbReference type="Gene3D" id="3.30.70.2850">
    <property type="match status" value="1"/>
</dbReference>
<protein>
    <submittedName>
        <fullName evidence="2">Uncharacterized protein</fullName>
    </submittedName>
</protein>
<sequence>MNIAYTAVSVHRHLELYQVDTTQPRNLQGSVEATFTWSSLLINAANLKSNLSFGSSEFKQPNTLPRLGRDLYLEGEKEEEEDDDDDDDDNDDNDDDDDDNDDDDDEEEDDDDGEDDDDDEQNQ</sequence>
<dbReference type="Proteomes" id="UP000762676">
    <property type="component" value="Unassembled WGS sequence"/>
</dbReference>
<name>A0AAV4J7G1_9GAST</name>
<organism evidence="2 3">
    <name type="scientific">Elysia marginata</name>
    <dbReference type="NCBI Taxonomy" id="1093978"/>
    <lineage>
        <taxon>Eukaryota</taxon>
        <taxon>Metazoa</taxon>
        <taxon>Spiralia</taxon>
        <taxon>Lophotrochozoa</taxon>
        <taxon>Mollusca</taxon>
        <taxon>Gastropoda</taxon>
        <taxon>Heterobranchia</taxon>
        <taxon>Euthyneura</taxon>
        <taxon>Panpulmonata</taxon>
        <taxon>Sacoglossa</taxon>
        <taxon>Placobranchoidea</taxon>
        <taxon>Plakobranchidae</taxon>
        <taxon>Elysia</taxon>
    </lineage>
</organism>
<proteinExistence type="predicted"/>
<feature type="region of interest" description="Disordered" evidence="1">
    <location>
        <begin position="53"/>
        <end position="123"/>
    </location>
</feature>
<evidence type="ECO:0000313" key="3">
    <source>
        <dbReference type="Proteomes" id="UP000762676"/>
    </source>
</evidence>